<accession>A0A5B8CHB0</accession>
<dbReference type="AlphaFoldDB" id="A0A5B8CHB0"/>
<dbReference type="RefSeq" id="WP_140042265.1">
    <property type="nucleotide sequence ID" value="NZ_CP041016.1"/>
</dbReference>
<protein>
    <submittedName>
        <fullName evidence="1">Iron-containing redox enzyme family protein</fullName>
    </submittedName>
</protein>
<dbReference type="Pfam" id="PF14518">
    <property type="entry name" value="Haem_oxygenas_2"/>
    <property type="match status" value="1"/>
</dbReference>
<reference evidence="1 2" key="1">
    <citation type="submission" date="2019-06" db="EMBL/GenBank/DDBJ databases">
        <title>Genome organization and adaptive potential of archetypical organophosphate degarding Sphingobium fuliginis ATCC 27551.</title>
        <authorList>
            <person name="Sarwar A."/>
            <person name="Parthasarathy S."/>
            <person name="Singh C."/>
            <person name="Siddavattam D."/>
        </authorList>
    </citation>
    <scope>NUCLEOTIDE SEQUENCE [LARGE SCALE GENOMIC DNA]</scope>
    <source>
        <strain evidence="1 2">ATCC 27551</strain>
    </source>
</reference>
<gene>
    <name evidence="1" type="ORF">FIL70_10850</name>
</gene>
<proteinExistence type="predicted"/>
<organism evidence="1 2">
    <name type="scientific">Sphingobium fuliginis ATCC 27551</name>
    <dbReference type="NCBI Taxonomy" id="1208342"/>
    <lineage>
        <taxon>Bacteria</taxon>
        <taxon>Pseudomonadati</taxon>
        <taxon>Pseudomonadota</taxon>
        <taxon>Alphaproteobacteria</taxon>
        <taxon>Sphingomonadales</taxon>
        <taxon>Sphingomonadaceae</taxon>
        <taxon>Sphingobium</taxon>
    </lineage>
</organism>
<dbReference type="EMBL" id="CP041016">
    <property type="protein sequence ID" value="QDC37646.1"/>
    <property type="molecule type" value="Genomic_DNA"/>
</dbReference>
<dbReference type="KEGG" id="sufl:FIL70_10850"/>
<dbReference type="SUPFAM" id="SSF48613">
    <property type="entry name" value="Heme oxygenase-like"/>
    <property type="match status" value="1"/>
</dbReference>
<dbReference type="InterPro" id="IPR016084">
    <property type="entry name" value="Haem_Oase-like_multi-hlx"/>
</dbReference>
<name>A0A5B8CHB0_SPHSA</name>
<dbReference type="Gene3D" id="1.20.910.10">
    <property type="entry name" value="Heme oxygenase-like"/>
    <property type="match status" value="1"/>
</dbReference>
<sequence>MRGFIVATQWEYHGSQFLQQPFQEELTYWNRERLSPAFPSDMTAERFDRDRRMLRLEHGFIEELRAEVREEAAQAPTDPDGFIAWFEGLKESGPGQKDALFPWLAQEASRDEIRWFLSQEAAGEAGFDDLVALTQVKLPPRAKLELARNYWDEMGRGNAKGMHGPMLGQLVDILHLDIGVESTVWQSLALANAMTAMATSRCYAWHSVGALGVIELTAPGRSAHTAQGLRRIGLSGSERRYFDLHAVLDVKHSRDWNDEAIVPLVAEDPRRATAMAEGALIRLRCGERCFERYRAHFGLG</sequence>
<dbReference type="Proteomes" id="UP000311469">
    <property type="component" value="Chromosome cSF1"/>
</dbReference>
<evidence type="ECO:0000313" key="1">
    <source>
        <dbReference type="EMBL" id="QDC37646.1"/>
    </source>
</evidence>
<evidence type="ECO:0000313" key="2">
    <source>
        <dbReference type="Proteomes" id="UP000311469"/>
    </source>
</evidence>
<dbReference type="SMART" id="SM01236">
    <property type="entry name" value="Haem_oxygenase_2"/>
    <property type="match status" value="1"/>
</dbReference>